<accession>A0A0S4KZP9</accession>
<reference evidence="2" key="1">
    <citation type="submission" date="2015-09" db="EMBL/GenBank/DDBJ databases">
        <authorList>
            <person name="Daims H."/>
        </authorList>
    </citation>
    <scope>NUCLEOTIDE SEQUENCE [LARGE SCALE GENOMIC DNA]</scope>
</reference>
<dbReference type="STRING" id="1715989.NITINOP_2959"/>
<dbReference type="KEGG" id="nio:NITINOP_2959"/>
<evidence type="ECO:0000313" key="1">
    <source>
        <dbReference type="EMBL" id="CUQ67931.1"/>
    </source>
</evidence>
<dbReference type="Proteomes" id="UP000066284">
    <property type="component" value="Chromosome 1"/>
</dbReference>
<name>A0A0S4KZP9_9BACT</name>
<dbReference type="AlphaFoldDB" id="A0A0S4KZP9"/>
<dbReference type="EMBL" id="LN885086">
    <property type="protein sequence ID" value="CUQ67931.1"/>
    <property type="molecule type" value="Genomic_DNA"/>
</dbReference>
<proteinExistence type="predicted"/>
<organism evidence="1 2">
    <name type="scientific">Candidatus Nitrospira inopinata</name>
    <dbReference type="NCBI Taxonomy" id="1715989"/>
    <lineage>
        <taxon>Bacteria</taxon>
        <taxon>Pseudomonadati</taxon>
        <taxon>Nitrospirota</taxon>
        <taxon>Nitrospiria</taxon>
        <taxon>Nitrospirales</taxon>
        <taxon>Nitrospiraceae</taxon>
        <taxon>Nitrospira</taxon>
    </lineage>
</organism>
<gene>
    <name evidence="1" type="ORF">NITINOP_2959</name>
</gene>
<keyword evidence="2" id="KW-1185">Reference proteome</keyword>
<sequence length="94" mass="9869">MCALPDLSEAEETAILVEGSMACPMDGTIMCPPSLTASPERQIKNSMVVVVDPVPSLVSRAEAPAGVFLVMIESWSSAYSLVPISISSSSVLRI</sequence>
<protein>
    <submittedName>
        <fullName evidence="1">Uncharacterized protein</fullName>
    </submittedName>
</protein>
<evidence type="ECO:0000313" key="2">
    <source>
        <dbReference type="Proteomes" id="UP000066284"/>
    </source>
</evidence>